<feature type="domain" description="AMP-binding enzyme C-terminal" evidence="2">
    <location>
        <begin position="469"/>
        <end position="550"/>
    </location>
</feature>
<feature type="domain" description="AMP-dependent synthetase/ligase" evidence="1">
    <location>
        <begin position="36"/>
        <end position="413"/>
    </location>
</feature>
<name>A0ABR4PT31_9HELO</name>
<proteinExistence type="predicted"/>
<dbReference type="InterPro" id="IPR042099">
    <property type="entry name" value="ANL_N_sf"/>
</dbReference>
<dbReference type="InterPro" id="IPR045851">
    <property type="entry name" value="AMP-bd_C_sf"/>
</dbReference>
<dbReference type="Pfam" id="PF00501">
    <property type="entry name" value="AMP-binding"/>
    <property type="match status" value="1"/>
</dbReference>
<dbReference type="Gene3D" id="3.40.50.12780">
    <property type="entry name" value="N-terminal domain of ligase-like"/>
    <property type="match status" value="1"/>
</dbReference>
<gene>
    <name evidence="3" type="ORF">PVAG01_00004</name>
</gene>
<organism evidence="3 4">
    <name type="scientific">Phlyctema vagabunda</name>
    <dbReference type="NCBI Taxonomy" id="108571"/>
    <lineage>
        <taxon>Eukaryota</taxon>
        <taxon>Fungi</taxon>
        <taxon>Dikarya</taxon>
        <taxon>Ascomycota</taxon>
        <taxon>Pezizomycotina</taxon>
        <taxon>Leotiomycetes</taxon>
        <taxon>Helotiales</taxon>
        <taxon>Dermateaceae</taxon>
        <taxon>Phlyctema</taxon>
    </lineage>
</organism>
<keyword evidence="4" id="KW-1185">Reference proteome</keyword>
<dbReference type="Pfam" id="PF13193">
    <property type="entry name" value="AMP-binding_C"/>
    <property type="match status" value="1"/>
</dbReference>
<evidence type="ECO:0000313" key="4">
    <source>
        <dbReference type="Proteomes" id="UP001629113"/>
    </source>
</evidence>
<dbReference type="EMBL" id="JBFCZG010000001">
    <property type="protein sequence ID" value="KAL3426495.1"/>
    <property type="molecule type" value="Genomic_DNA"/>
</dbReference>
<accession>A0ABR4PT31</accession>
<evidence type="ECO:0000259" key="2">
    <source>
        <dbReference type="Pfam" id="PF13193"/>
    </source>
</evidence>
<dbReference type="InterPro" id="IPR025110">
    <property type="entry name" value="AMP-bd_C"/>
</dbReference>
<dbReference type="InterPro" id="IPR000873">
    <property type="entry name" value="AMP-dep_synth/lig_dom"/>
</dbReference>
<evidence type="ECO:0000313" key="3">
    <source>
        <dbReference type="EMBL" id="KAL3426495.1"/>
    </source>
</evidence>
<dbReference type="PANTHER" id="PTHR24096:SF422">
    <property type="entry name" value="BCDNA.GH02901"/>
    <property type="match status" value="1"/>
</dbReference>
<dbReference type="Proteomes" id="UP001629113">
    <property type="component" value="Unassembled WGS sequence"/>
</dbReference>
<sequence length="578" mass="63919">MVFIAPSWVPDITSRIPIRANVGDFVLDGRRAKGCVRPLLVDASTGRTCTTEEMSEKVDTLAASLYQDLGWAQHESSTAANVVGVVCLNSIDFLIVCWAVHRIGGTCLLVQPTTSVPEIVSHLEKANCKALFVCEELQDVCRKIFQQLPTLPERTYSLTESTPLREALKVDIKSLAQLLTEGQGLKKLDHQWMYKGETSNTVAYLCSTSGTSGRQRLARITHANIIANILQVYVFESEVKADTPQIALGILPLSHGFGLVLAHLEIFRGHTTVLQSKFNMQLMLQSVQDHRIERLYLVPPVVAALANNPILFQLFDLSSVREIVMGAAACSDSLSKKIYALRPTWKLLAGYGLTECVSPVTLTPATDIAPGSSGLLLPSVKARLISADGEEINELEVSGELYLKSPTRISGYLGESEEDDAKFLIGGWLPTGDIGVFRQGIDGNEHLFLIDRVKDMIKVKGLQVSPSTIENVLRMHPAVSDAAIVGIEDDVAGERPLAFVITSQQDMTDLQYKELLQDLEKHVQDQLDESHWLRQRVYFVEDLPKSEAGKVLKKKLKDAVMRYNLRIMEPGARLKINY</sequence>
<dbReference type="PANTHER" id="PTHR24096">
    <property type="entry name" value="LONG-CHAIN-FATTY-ACID--COA LIGASE"/>
    <property type="match status" value="1"/>
</dbReference>
<reference evidence="3 4" key="1">
    <citation type="submission" date="2024-06" db="EMBL/GenBank/DDBJ databases">
        <title>Complete genome of Phlyctema vagabunda strain 19-DSS-EL-015.</title>
        <authorList>
            <person name="Fiorenzani C."/>
        </authorList>
    </citation>
    <scope>NUCLEOTIDE SEQUENCE [LARGE SCALE GENOMIC DNA]</scope>
    <source>
        <strain evidence="3 4">19-DSS-EL-015</strain>
    </source>
</reference>
<dbReference type="SUPFAM" id="SSF56801">
    <property type="entry name" value="Acetyl-CoA synthetase-like"/>
    <property type="match status" value="1"/>
</dbReference>
<evidence type="ECO:0000259" key="1">
    <source>
        <dbReference type="Pfam" id="PF00501"/>
    </source>
</evidence>
<comment type="caution">
    <text evidence="3">The sequence shown here is derived from an EMBL/GenBank/DDBJ whole genome shotgun (WGS) entry which is preliminary data.</text>
</comment>
<dbReference type="Gene3D" id="3.30.300.30">
    <property type="match status" value="1"/>
</dbReference>
<protein>
    <submittedName>
        <fullName evidence="3">Uncharacterized protein</fullName>
    </submittedName>
</protein>